<gene>
    <name evidence="3" type="ORF">NMOB1V02_LOCUS10797</name>
</gene>
<dbReference type="PANTHER" id="PTHR22050:SF0">
    <property type="entry name" value="TRANSMEMBRANE PROTEIN 131 HOMOLOG"/>
    <property type="match status" value="1"/>
</dbReference>
<dbReference type="OrthoDB" id="168404at2759"/>
<name>A0A7R9GJA2_9CRUS</name>
<dbReference type="InterPro" id="IPR022113">
    <property type="entry name" value="TMEM131L_N"/>
</dbReference>
<feature type="domain" description="Transmembrane protein 131-like N-terminal" evidence="1">
    <location>
        <begin position="181"/>
        <end position="264"/>
    </location>
</feature>
<feature type="domain" description="TMEM131 second Ig-like" evidence="2">
    <location>
        <begin position="281"/>
        <end position="370"/>
    </location>
</feature>
<dbReference type="Pfam" id="PF24495">
    <property type="entry name" value="Ig_TMEM131_2"/>
    <property type="match status" value="1"/>
</dbReference>
<keyword evidence="4" id="KW-1185">Reference proteome</keyword>
<sequence length="652" mass="73028">MDTSVSRQLHFTFQLDTNEVWSLIDTDNEARTLVTIPHDLSKGYQILYELIATYIFGRLARCPHQSGSVTLRKLGSASLSMNSMSDIMEQGMCLICAFCCYTFSKIVATARKAATMLRDSIGMSCWSVVITFAAFIQTDTELRYLVDGISVHMRSGAFPEESVSFGYDLEEESYQIFPSPVKFHPPSVDFGKVALGVPKIQRIILENLSEDTNIQMLSISSNTVHFHCSFFEDKFVTAHGNTSFDVVFLGRSEGLVENSLFVHTSVGSFKYQIKAMSVPNPYGLKPLVGVRMPLNSSYSPTIELHNPYNETLQITEMYSSGGDLHLELPTGLTEGPQAVWEIPPHETKRVMKANFVARVENNHTAYIRIKMNSSEKLDLIVPVEVEVSSQPGLYSPQEVLDFGTLRADQDVVTQQLYLLVSSHKPISIQNVLVTPVNEAVNITFEPKRVSPDTLQGTVVAEVMFDPSKVSTDKQLSGKIVVKSKNNQFKVTVPYRAKLLPGKLRFNSNALYFLADGGRSNNTNHTRTFEVTNEFNVPLLIRNITADLNLLFHFEVESFLPLVLAPNETGAIFKLSMRNRTADLQLSGHLFLKTNASEFRFEVLCYNGQLVPCGIDSTLPPLIRTSRDDNFQMVDITFFPECFRVTLEACCRV</sequence>
<accession>A0A7R9GJA2</accession>
<dbReference type="Proteomes" id="UP000678499">
    <property type="component" value="Unassembled WGS sequence"/>
</dbReference>
<dbReference type="AlphaFoldDB" id="A0A7R9GJA2"/>
<dbReference type="Pfam" id="PF12371">
    <property type="entry name" value="TMEM131_like_N"/>
    <property type="match status" value="1"/>
</dbReference>
<dbReference type="PANTHER" id="PTHR22050">
    <property type="entry name" value="RW1 PROTEIN HOMOLOG"/>
    <property type="match status" value="1"/>
</dbReference>
<evidence type="ECO:0000313" key="3">
    <source>
        <dbReference type="EMBL" id="CAD7283179.1"/>
    </source>
</evidence>
<reference evidence="3" key="1">
    <citation type="submission" date="2020-11" db="EMBL/GenBank/DDBJ databases">
        <authorList>
            <person name="Tran Van P."/>
        </authorList>
    </citation>
    <scope>NUCLEOTIDE SEQUENCE</scope>
</reference>
<dbReference type="EMBL" id="OA887001">
    <property type="protein sequence ID" value="CAD7283179.1"/>
    <property type="molecule type" value="Genomic_DNA"/>
</dbReference>
<dbReference type="EMBL" id="CAJPEX010004964">
    <property type="protein sequence ID" value="CAG0923331.1"/>
    <property type="molecule type" value="Genomic_DNA"/>
</dbReference>
<dbReference type="GO" id="GO:0016020">
    <property type="term" value="C:membrane"/>
    <property type="evidence" value="ECO:0007669"/>
    <property type="project" value="TreeGrafter"/>
</dbReference>
<evidence type="ECO:0000313" key="4">
    <source>
        <dbReference type="Proteomes" id="UP000678499"/>
    </source>
</evidence>
<organism evidence="3">
    <name type="scientific">Notodromas monacha</name>
    <dbReference type="NCBI Taxonomy" id="399045"/>
    <lineage>
        <taxon>Eukaryota</taxon>
        <taxon>Metazoa</taxon>
        <taxon>Ecdysozoa</taxon>
        <taxon>Arthropoda</taxon>
        <taxon>Crustacea</taxon>
        <taxon>Oligostraca</taxon>
        <taxon>Ostracoda</taxon>
        <taxon>Podocopa</taxon>
        <taxon>Podocopida</taxon>
        <taxon>Cypridocopina</taxon>
        <taxon>Cypridoidea</taxon>
        <taxon>Cyprididae</taxon>
        <taxon>Notodromas</taxon>
    </lineage>
</organism>
<protein>
    <submittedName>
        <fullName evidence="3">Uncharacterized protein</fullName>
    </submittedName>
</protein>
<proteinExistence type="predicted"/>
<dbReference type="InterPro" id="IPR039877">
    <property type="entry name" value="TMEM131-like"/>
</dbReference>
<evidence type="ECO:0000259" key="1">
    <source>
        <dbReference type="Pfam" id="PF12371"/>
    </source>
</evidence>
<dbReference type="InterPro" id="IPR056311">
    <property type="entry name" value="TMEM131_Ig_2"/>
</dbReference>
<evidence type="ECO:0000259" key="2">
    <source>
        <dbReference type="Pfam" id="PF24495"/>
    </source>
</evidence>